<feature type="transmembrane region" description="Helical" evidence="7">
    <location>
        <begin position="287"/>
        <end position="309"/>
    </location>
</feature>
<dbReference type="Pfam" id="PF13520">
    <property type="entry name" value="AA_permease_2"/>
    <property type="match status" value="1"/>
</dbReference>
<dbReference type="AlphaFoldDB" id="A0A6A5K2L6"/>
<evidence type="ECO:0000256" key="4">
    <source>
        <dbReference type="ARBA" id="ARBA00022989"/>
    </source>
</evidence>
<dbReference type="EMBL" id="ML975363">
    <property type="protein sequence ID" value="KAF1831448.1"/>
    <property type="molecule type" value="Genomic_DNA"/>
</dbReference>
<evidence type="ECO:0000256" key="6">
    <source>
        <dbReference type="SAM" id="MobiDB-lite"/>
    </source>
</evidence>
<feature type="transmembrane region" description="Helical" evidence="7">
    <location>
        <begin position="135"/>
        <end position="158"/>
    </location>
</feature>
<feature type="transmembrane region" description="Helical" evidence="7">
    <location>
        <begin position="412"/>
        <end position="438"/>
    </location>
</feature>
<evidence type="ECO:0000256" key="3">
    <source>
        <dbReference type="ARBA" id="ARBA00022692"/>
    </source>
</evidence>
<feature type="transmembrane region" description="Helical" evidence="7">
    <location>
        <begin position="89"/>
        <end position="107"/>
    </location>
</feature>
<feature type="transmembrane region" description="Helical" evidence="7">
    <location>
        <begin position="459"/>
        <end position="477"/>
    </location>
</feature>
<feature type="transmembrane region" description="Helical" evidence="7">
    <location>
        <begin position="489"/>
        <end position="509"/>
    </location>
</feature>
<keyword evidence="9" id="KW-1185">Reference proteome</keyword>
<name>A0A6A5K2L6_9PLEO</name>
<dbReference type="InterPro" id="IPR002293">
    <property type="entry name" value="AA/rel_permease1"/>
</dbReference>
<proteinExistence type="predicted"/>
<evidence type="ECO:0000313" key="9">
    <source>
        <dbReference type="Proteomes" id="UP000800040"/>
    </source>
</evidence>
<feature type="transmembrane region" description="Helical" evidence="7">
    <location>
        <begin position="336"/>
        <end position="359"/>
    </location>
</feature>
<feature type="region of interest" description="Disordered" evidence="6">
    <location>
        <begin position="1"/>
        <end position="25"/>
    </location>
</feature>
<dbReference type="Proteomes" id="UP000800040">
    <property type="component" value="Unassembled WGS sequence"/>
</dbReference>
<reference evidence="8" key="1">
    <citation type="submission" date="2020-01" db="EMBL/GenBank/DDBJ databases">
        <authorList>
            <consortium name="DOE Joint Genome Institute"/>
            <person name="Haridas S."/>
            <person name="Albert R."/>
            <person name="Binder M."/>
            <person name="Bloem J."/>
            <person name="Labutti K."/>
            <person name="Salamov A."/>
            <person name="Andreopoulos B."/>
            <person name="Baker S.E."/>
            <person name="Barry K."/>
            <person name="Bills G."/>
            <person name="Bluhm B.H."/>
            <person name="Cannon C."/>
            <person name="Castanera R."/>
            <person name="Culley D.E."/>
            <person name="Daum C."/>
            <person name="Ezra D."/>
            <person name="Gonzalez J.B."/>
            <person name="Henrissat B."/>
            <person name="Kuo A."/>
            <person name="Liang C."/>
            <person name="Lipzen A."/>
            <person name="Lutzoni F."/>
            <person name="Magnuson J."/>
            <person name="Mondo S."/>
            <person name="Nolan M."/>
            <person name="Ohm R."/>
            <person name="Pangilinan J."/>
            <person name="Park H.-J."/>
            <person name="Ramirez L."/>
            <person name="Alfaro M."/>
            <person name="Sun H."/>
            <person name="Tritt A."/>
            <person name="Yoshinaga Y."/>
            <person name="Zwiers L.-H."/>
            <person name="Turgeon B.G."/>
            <person name="Goodwin S.B."/>
            <person name="Spatafora J.W."/>
            <person name="Crous P.W."/>
            <person name="Grigoriev I.V."/>
        </authorList>
    </citation>
    <scope>NUCLEOTIDE SEQUENCE</scope>
    <source>
        <strain evidence="8">P77</strain>
    </source>
</reference>
<evidence type="ECO:0000256" key="1">
    <source>
        <dbReference type="ARBA" id="ARBA00004141"/>
    </source>
</evidence>
<feature type="transmembrane region" description="Helical" evidence="7">
    <location>
        <begin position="204"/>
        <end position="226"/>
    </location>
</feature>
<evidence type="ECO:0000313" key="8">
    <source>
        <dbReference type="EMBL" id="KAF1831448.1"/>
    </source>
</evidence>
<dbReference type="GO" id="GO:0022857">
    <property type="term" value="F:transmembrane transporter activity"/>
    <property type="evidence" value="ECO:0007669"/>
    <property type="project" value="InterPro"/>
</dbReference>
<sequence>MDKQATHELRAQAPRSDDEDEGEEYHESLRGYTRADRADMSRMGKVQELKRNYRPLSALAFTVILQGTWEVLLTATYQGLVDGGPAGLIWSFVWTWFGFSTVMLSLAEMASMAPTAGGQYHWVSEFSPPSVQKPFSYFIGWMSTLSWQAGTASGPFLVGTLIQSSAIAMYPEYEPTNWQGTLMVIAVTILVWVLNIWGSKSMPILQNVMLVVHVFGFLAIIIVFWVLSPRSSAEVTFTKFTNTGNWSTTGLALMVGQISAIYACICSDSAAHMAEEIKDAGKTVPRAMMGAYLMNGLLGIIFLISYMFMITDVEAALDDATGYPHMWVFRQAVSPGGVVALNTIPTVLIFAGTLTFNLSTSRQTWAFARDRGLPFSDWIGRVDQKLLVPANAVTLTCGITVALSLINVGSDVAFNAIISLNVVALMITYVFSIGAVLYRRLTQPELLPSCRWSLGKWGVPVNVAGVLYASHAFFWCFWPEGTPVELETFNWAVVMFVAVFVLSLVDYVLRGRRQYKGPVVLVEGFKGE</sequence>
<evidence type="ECO:0000256" key="5">
    <source>
        <dbReference type="ARBA" id="ARBA00023136"/>
    </source>
</evidence>
<organism evidence="8 9">
    <name type="scientific">Decorospora gaudefroyi</name>
    <dbReference type="NCBI Taxonomy" id="184978"/>
    <lineage>
        <taxon>Eukaryota</taxon>
        <taxon>Fungi</taxon>
        <taxon>Dikarya</taxon>
        <taxon>Ascomycota</taxon>
        <taxon>Pezizomycotina</taxon>
        <taxon>Dothideomycetes</taxon>
        <taxon>Pleosporomycetidae</taxon>
        <taxon>Pleosporales</taxon>
        <taxon>Pleosporineae</taxon>
        <taxon>Pleosporaceae</taxon>
        <taxon>Decorospora</taxon>
    </lineage>
</organism>
<dbReference type="Gene3D" id="1.20.1740.10">
    <property type="entry name" value="Amino acid/polyamine transporter I"/>
    <property type="match status" value="1"/>
</dbReference>
<dbReference type="PANTHER" id="PTHR45649">
    <property type="entry name" value="AMINO-ACID PERMEASE BAT1"/>
    <property type="match status" value="1"/>
</dbReference>
<feature type="transmembrane region" description="Helical" evidence="7">
    <location>
        <begin position="178"/>
        <end position="197"/>
    </location>
</feature>
<keyword evidence="5 7" id="KW-0472">Membrane</keyword>
<accession>A0A6A5K2L6</accession>
<dbReference type="OrthoDB" id="3257095at2759"/>
<protein>
    <submittedName>
        <fullName evidence="8">Amino acid permease 2</fullName>
    </submittedName>
</protein>
<dbReference type="PANTHER" id="PTHR45649:SF4">
    <property type="entry name" value="TRANSPORTER, PUTATIVE (EUROFUNG)-RELATED"/>
    <property type="match status" value="1"/>
</dbReference>
<keyword evidence="2" id="KW-0813">Transport</keyword>
<feature type="compositionally biased region" description="Basic and acidic residues" evidence="6">
    <location>
        <begin position="1"/>
        <end position="10"/>
    </location>
</feature>
<feature type="transmembrane region" description="Helical" evidence="7">
    <location>
        <begin position="386"/>
        <end position="406"/>
    </location>
</feature>
<feature type="transmembrane region" description="Helical" evidence="7">
    <location>
        <begin position="52"/>
        <end position="69"/>
    </location>
</feature>
<dbReference type="PIRSF" id="PIRSF006060">
    <property type="entry name" value="AA_transporter"/>
    <property type="match status" value="1"/>
</dbReference>
<dbReference type="GO" id="GO:0016020">
    <property type="term" value="C:membrane"/>
    <property type="evidence" value="ECO:0007669"/>
    <property type="project" value="UniProtKB-SubCell"/>
</dbReference>
<keyword evidence="3 7" id="KW-0812">Transmembrane</keyword>
<comment type="subcellular location">
    <subcellularLocation>
        <location evidence="1">Membrane</location>
        <topology evidence="1">Multi-pass membrane protein</topology>
    </subcellularLocation>
</comment>
<evidence type="ECO:0000256" key="7">
    <source>
        <dbReference type="SAM" id="Phobius"/>
    </source>
</evidence>
<feature type="transmembrane region" description="Helical" evidence="7">
    <location>
        <begin position="246"/>
        <end position="266"/>
    </location>
</feature>
<gene>
    <name evidence="8" type="ORF">BDW02DRAFT_531851</name>
</gene>
<keyword evidence="4 7" id="KW-1133">Transmembrane helix</keyword>
<evidence type="ECO:0000256" key="2">
    <source>
        <dbReference type="ARBA" id="ARBA00022448"/>
    </source>
</evidence>